<feature type="compositionally biased region" description="Acidic residues" evidence="1">
    <location>
        <begin position="63"/>
        <end position="72"/>
    </location>
</feature>
<sequence length="221" mass="25020">MAKRRPITVLGFDIPPVASSMYFSLSKDGRRLRQKRVHYTEADLSSELSSEAEYSTDHRSDKEADEESDEGESQGSFRDLYQPIDFEDHEQYMAEGFSYRWGTDNAVSMDQELQELSEAQDPSAAFVKVTRPSNLHSDNPSLAWTPYREDYLREMLFLEGRRGMGSESDSASSQDSSALSVEGSPSPYHVPNQETPTEVPGPELPQPENPHFPEDDDEKRT</sequence>
<reference evidence="2 3" key="1">
    <citation type="journal article" date="2019" name="Nat. Ecol. Evol.">
        <title>Megaphylogeny resolves global patterns of mushroom evolution.</title>
        <authorList>
            <person name="Varga T."/>
            <person name="Krizsan K."/>
            <person name="Foldi C."/>
            <person name="Dima B."/>
            <person name="Sanchez-Garcia M."/>
            <person name="Sanchez-Ramirez S."/>
            <person name="Szollosi G.J."/>
            <person name="Szarkandi J.G."/>
            <person name="Papp V."/>
            <person name="Albert L."/>
            <person name="Andreopoulos W."/>
            <person name="Angelini C."/>
            <person name="Antonin V."/>
            <person name="Barry K.W."/>
            <person name="Bougher N.L."/>
            <person name="Buchanan P."/>
            <person name="Buyck B."/>
            <person name="Bense V."/>
            <person name="Catcheside P."/>
            <person name="Chovatia M."/>
            <person name="Cooper J."/>
            <person name="Damon W."/>
            <person name="Desjardin D."/>
            <person name="Finy P."/>
            <person name="Geml J."/>
            <person name="Haridas S."/>
            <person name="Hughes K."/>
            <person name="Justo A."/>
            <person name="Karasinski D."/>
            <person name="Kautmanova I."/>
            <person name="Kiss B."/>
            <person name="Kocsube S."/>
            <person name="Kotiranta H."/>
            <person name="LaButti K.M."/>
            <person name="Lechner B.E."/>
            <person name="Liimatainen K."/>
            <person name="Lipzen A."/>
            <person name="Lukacs Z."/>
            <person name="Mihaltcheva S."/>
            <person name="Morgado L.N."/>
            <person name="Niskanen T."/>
            <person name="Noordeloos M.E."/>
            <person name="Ohm R.A."/>
            <person name="Ortiz-Santana B."/>
            <person name="Ovrebo C."/>
            <person name="Racz N."/>
            <person name="Riley R."/>
            <person name="Savchenko A."/>
            <person name="Shiryaev A."/>
            <person name="Soop K."/>
            <person name="Spirin V."/>
            <person name="Szebenyi C."/>
            <person name="Tomsovsky M."/>
            <person name="Tulloss R.E."/>
            <person name="Uehling J."/>
            <person name="Grigoriev I.V."/>
            <person name="Vagvolgyi C."/>
            <person name="Papp T."/>
            <person name="Martin F.M."/>
            <person name="Miettinen O."/>
            <person name="Hibbett D.S."/>
            <person name="Nagy L.G."/>
        </authorList>
    </citation>
    <scope>NUCLEOTIDE SEQUENCE [LARGE SCALE GENOMIC DNA]</scope>
    <source>
        <strain evidence="2 3">CBS 962.96</strain>
    </source>
</reference>
<dbReference type="EMBL" id="ML179491">
    <property type="protein sequence ID" value="THU86577.1"/>
    <property type="molecule type" value="Genomic_DNA"/>
</dbReference>
<gene>
    <name evidence="2" type="ORF">K435DRAFT_804993</name>
</gene>
<feature type="region of interest" description="Disordered" evidence="1">
    <location>
        <begin position="162"/>
        <end position="221"/>
    </location>
</feature>
<keyword evidence="3" id="KW-1185">Reference proteome</keyword>
<evidence type="ECO:0000313" key="3">
    <source>
        <dbReference type="Proteomes" id="UP000297245"/>
    </source>
</evidence>
<protein>
    <submittedName>
        <fullName evidence="2">Uncharacterized protein</fullName>
    </submittedName>
</protein>
<accession>A0A4S8LCF5</accession>
<evidence type="ECO:0000313" key="2">
    <source>
        <dbReference type="EMBL" id="THU86577.1"/>
    </source>
</evidence>
<name>A0A4S8LCF5_DENBC</name>
<evidence type="ECO:0000256" key="1">
    <source>
        <dbReference type="SAM" id="MobiDB-lite"/>
    </source>
</evidence>
<feature type="region of interest" description="Disordered" evidence="1">
    <location>
        <begin position="39"/>
        <end position="82"/>
    </location>
</feature>
<dbReference type="Proteomes" id="UP000297245">
    <property type="component" value="Unassembled WGS sequence"/>
</dbReference>
<feature type="compositionally biased region" description="Low complexity" evidence="1">
    <location>
        <begin position="42"/>
        <end position="53"/>
    </location>
</feature>
<organism evidence="2 3">
    <name type="scientific">Dendrothele bispora (strain CBS 962.96)</name>
    <dbReference type="NCBI Taxonomy" id="1314807"/>
    <lineage>
        <taxon>Eukaryota</taxon>
        <taxon>Fungi</taxon>
        <taxon>Dikarya</taxon>
        <taxon>Basidiomycota</taxon>
        <taxon>Agaricomycotina</taxon>
        <taxon>Agaricomycetes</taxon>
        <taxon>Agaricomycetidae</taxon>
        <taxon>Agaricales</taxon>
        <taxon>Agaricales incertae sedis</taxon>
        <taxon>Dendrothele</taxon>
    </lineage>
</organism>
<proteinExistence type="predicted"/>
<feature type="compositionally biased region" description="Low complexity" evidence="1">
    <location>
        <begin position="166"/>
        <end position="180"/>
    </location>
</feature>
<dbReference type="AlphaFoldDB" id="A0A4S8LCF5"/>